<dbReference type="PANTHER" id="PTHR43841">
    <property type="entry name" value="3-HYDROXYACYL-THIOESTER DEHYDRATASE HTDX-RELATED"/>
    <property type="match status" value="1"/>
</dbReference>
<dbReference type="PANTHER" id="PTHR43841:SF3">
    <property type="entry name" value="(3R)-HYDROXYACYL-ACP DEHYDRATASE SUBUNIT HADB"/>
    <property type="match status" value="1"/>
</dbReference>
<dbReference type="EMBL" id="JACHNU010000001">
    <property type="protein sequence ID" value="MBB4660433.1"/>
    <property type="molecule type" value="Genomic_DNA"/>
</dbReference>
<feature type="domain" description="MaoC-like" evidence="2">
    <location>
        <begin position="13"/>
        <end position="108"/>
    </location>
</feature>
<organism evidence="3 4">
    <name type="scientific">Conexibacter arvalis</name>
    <dbReference type="NCBI Taxonomy" id="912552"/>
    <lineage>
        <taxon>Bacteria</taxon>
        <taxon>Bacillati</taxon>
        <taxon>Actinomycetota</taxon>
        <taxon>Thermoleophilia</taxon>
        <taxon>Solirubrobacterales</taxon>
        <taxon>Conexibacteraceae</taxon>
        <taxon>Conexibacter</taxon>
    </lineage>
</organism>
<evidence type="ECO:0000313" key="4">
    <source>
        <dbReference type="Proteomes" id="UP000585272"/>
    </source>
</evidence>
<sequence>MTLPAAPVALAAGDEMPTEVVGPLTRTDFVRYAGAGGDFNPLHHDDELARAAGRPSVFGMGMLHAGMLGTRLARWVGPDNVRSYTVRFTGQVWPGDVLSLDGRVDAVEPGEGLPVARLSLTVTRQTGEVVLRATASAVVAAT</sequence>
<dbReference type="Pfam" id="PF01575">
    <property type="entry name" value="MaoC_dehydratas"/>
    <property type="match status" value="1"/>
</dbReference>
<comment type="caution">
    <text evidence="3">The sequence shown here is derived from an EMBL/GenBank/DDBJ whole genome shotgun (WGS) entry which is preliminary data.</text>
</comment>
<dbReference type="Proteomes" id="UP000585272">
    <property type="component" value="Unassembled WGS sequence"/>
</dbReference>
<comment type="similarity">
    <text evidence="1">Belongs to the enoyl-CoA hydratase/isomerase family.</text>
</comment>
<dbReference type="SUPFAM" id="SSF54637">
    <property type="entry name" value="Thioesterase/thiol ester dehydrase-isomerase"/>
    <property type="match status" value="1"/>
</dbReference>
<evidence type="ECO:0000256" key="1">
    <source>
        <dbReference type="ARBA" id="ARBA00005254"/>
    </source>
</evidence>
<dbReference type="InterPro" id="IPR002539">
    <property type="entry name" value="MaoC-like_dom"/>
</dbReference>
<evidence type="ECO:0000313" key="3">
    <source>
        <dbReference type="EMBL" id="MBB4660433.1"/>
    </source>
</evidence>
<name>A0A840I853_9ACTN</name>
<evidence type="ECO:0000259" key="2">
    <source>
        <dbReference type="Pfam" id="PF01575"/>
    </source>
</evidence>
<dbReference type="InterPro" id="IPR029069">
    <property type="entry name" value="HotDog_dom_sf"/>
</dbReference>
<keyword evidence="4" id="KW-1185">Reference proteome</keyword>
<gene>
    <name evidence="3" type="ORF">BDZ31_000006</name>
</gene>
<dbReference type="AlphaFoldDB" id="A0A840I853"/>
<accession>A0A840I853</accession>
<dbReference type="Gene3D" id="3.10.129.10">
    <property type="entry name" value="Hotdog Thioesterase"/>
    <property type="match status" value="1"/>
</dbReference>
<protein>
    <submittedName>
        <fullName evidence="3">Acyl dehydratase</fullName>
    </submittedName>
</protein>
<proteinExistence type="inferred from homology"/>
<reference evidence="3 4" key="1">
    <citation type="submission" date="2020-08" db="EMBL/GenBank/DDBJ databases">
        <title>Genomic Encyclopedia of Archaeal and Bacterial Type Strains, Phase II (KMG-II): from individual species to whole genera.</title>
        <authorList>
            <person name="Goeker M."/>
        </authorList>
    </citation>
    <scope>NUCLEOTIDE SEQUENCE [LARGE SCALE GENOMIC DNA]</scope>
    <source>
        <strain evidence="3 4">DSM 23288</strain>
    </source>
</reference>
<dbReference type="RefSeq" id="WP_221242758.1">
    <property type="nucleotide sequence ID" value="NZ_JACHNU010000001.1"/>
</dbReference>